<comment type="caution">
    <text evidence="1">The sequence shown here is derived from an EMBL/GenBank/DDBJ whole genome shotgun (WGS) entry which is preliminary data.</text>
</comment>
<keyword evidence="2" id="KW-1185">Reference proteome</keyword>
<evidence type="ECO:0008006" key="3">
    <source>
        <dbReference type="Google" id="ProtNLM"/>
    </source>
</evidence>
<evidence type="ECO:0000313" key="1">
    <source>
        <dbReference type="EMBL" id="KAK6803445.1"/>
    </source>
</evidence>
<dbReference type="AlphaFoldDB" id="A0AAN8YPS4"/>
<evidence type="ECO:0000313" key="2">
    <source>
        <dbReference type="Proteomes" id="UP001371456"/>
    </source>
</evidence>
<gene>
    <name evidence="1" type="ORF">RDI58_001229</name>
</gene>
<accession>A0AAN8YPS4</accession>
<reference evidence="1 2" key="1">
    <citation type="submission" date="2024-02" db="EMBL/GenBank/DDBJ databases">
        <title>de novo genome assembly of Solanum bulbocastanum strain 11H21.</title>
        <authorList>
            <person name="Hosaka A.J."/>
        </authorList>
    </citation>
    <scope>NUCLEOTIDE SEQUENCE [LARGE SCALE GENOMIC DNA]</scope>
    <source>
        <tissue evidence="1">Young leaves</tissue>
    </source>
</reference>
<name>A0AAN8YPS4_SOLBU</name>
<proteinExistence type="predicted"/>
<organism evidence="1 2">
    <name type="scientific">Solanum bulbocastanum</name>
    <name type="common">Wild potato</name>
    <dbReference type="NCBI Taxonomy" id="147425"/>
    <lineage>
        <taxon>Eukaryota</taxon>
        <taxon>Viridiplantae</taxon>
        <taxon>Streptophyta</taxon>
        <taxon>Embryophyta</taxon>
        <taxon>Tracheophyta</taxon>
        <taxon>Spermatophyta</taxon>
        <taxon>Magnoliopsida</taxon>
        <taxon>eudicotyledons</taxon>
        <taxon>Gunneridae</taxon>
        <taxon>Pentapetalae</taxon>
        <taxon>asterids</taxon>
        <taxon>lamiids</taxon>
        <taxon>Solanales</taxon>
        <taxon>Solanaceae</taxon>
        <taxon>Solanoideae</taxon>
        <taxon>Solaneae</taxon>
        <taxon>Solanum</taxon>
    </lineage>
</organism>
<sequence>MQQQPPTSRMDYQGIMQNPEGLWCYRCATCRDGFISSQESYDVQASHTSWMPKGSFVPTTVSHGALGASCCCTCTYHSSTYL</sequence>
<protein>
    <recommendedName>
        <fullName evidence="3">C2H2-type domain-containing protein</fullName>
    </recommendedName>
</protein>
<dbReference type="Proteomes" id="UP001371456">
    <property type="component" value="Unassembled WGS sequence"/>
</dbReference>
<dbReference type="EMBL" id="JBANQN010000001">
    <property type="protein sequence ID" value="KAK6803445.1"/>
    <property type="molecule type" value="Genomic_DNA"/>
</dbReference>